<dbReference type="Proteomes" id="UP000011560">
    <property type="component" value="Unassembled WGS sequence"/>
</dbReference>
<protein>
    <submittedName>
        <fullName evidence="3">Uncharacterized protein</fullName>
    </submittedName>
</protein>
<feature type="domain" description="DUF7552" evidence="2">
    <location>
        <begin position="5"/>
        <end position="78"/>
    </location>
</feature>
<dbReference type="PATRIC" id="fig|1227490.4.peg.820"/>
<evidence type="ECO:0000313" key="4">
    <source>
        <dbReference type="Proteomes" id="UP000011560"/>
    </source>
</evidence>
<evidence type="ECO:0000259" key="2">
    <source>
        <dbReference type="Pfam" id="PF24422"/>
    </source>
</evidence>
<gene>
    <name evidence="3" type="ORF">C479_04082</name>
</gene>
<name>M0BQD4_9EURY</name>
<evidence type="ECO:0000259" key="1">
    <source>
        <dbReference type="Pfam" id="PF24420"/>
    </source>
</evidence>
<dbReference type="EMBL" id="AOIQ01000008">
    <property type="protein sequence ID" value="ELZ12543.1"/>
    <property type="molecule type" value="Genomic_DNA"/>
</dbReference>
<comment type="caution">
    <text evidence="3">The sequence shown here is derived from an EMBL/GenBank/DDBJ whole genome shotgun (WGS) entry which is preliminary data.</text>
</comment>
<reference evidence="3 4" key="1">
    <citation type="journal article" date="2014" name="PLoS Genet.">
        <title>Phylogenetically driven sequencing of extremely halophilic archaea reveals strategies for static and dynamic osmo-response.</title>
        <authorList>
            <person name="Becker E.A."/>
            <person name="Seitzer P.M."/>
            <person name="Tritt A."/>
            <person name="Larsen D."/>
            <person name="Krusor M."/>
            <person name="Yao A.I."/>
            <person name="Wu D."/>
            <person name="Madern D."/>
            <person name="Eisen J.A."/>
            <person name="Darling A.E."/>
            <person name="Facciotti M.T."/>
        </authorList>
    </citation>
    <scope>NUCLEOTIDE SEQUENCE [LARGE SCALE GENOMIC DNA]</scope>
    <source>
        <strain evidence="3 4">JCM 14624</strain>
    </source>
</reference>
<sequence>MVGTTLVELRQYIESLANEAGDFSLVCCRTGDRPVPAVGHRFESRAIARRAARATDCYRSALRRYDPRLPYSDIIVCQGALVDSPQPVQPDASAGDADSDTEAWSLSEPVINRTHSAIDHRALAEFCHRVAGTVFEALSDSGFDAVETAVMDEYVRLAETVVDPDELCLRLLESMATELDERLSAEETRTVLASAATRLPEPETAGDPLRCTFDSLRECGLFGRYVRSLGTADADARTRSVVVRIGEYALSPRRGGLPTLPIALELYRHGRTWVPSSIRVQPVDDDWEFTFELRTGGVAVADSSGLLSTPIPR</sequence>
<dbReference type="InterPro" id="IPR055973">
    <property type="entry name" value="DUF7551"/>
</dbReference>
<dbReference type="Pfam" id="PF24422">
    <property type="entry name" value="DUF7552"/>
    <property type="match status" value="1"/>
</dbReference>
<dbReference type="RefSeq" id="WP_007698231.1">
    <property type="nucleotide sequence ID" value="NZ_AOIQ01000008.1"/>
</dbReference>
<dbReference type="STRING" id="1227490.C479_04082"/>
<keyword evidence="4" id="KW-1185">Reference proteome</keyword>
<dbReference type="InterPro" id="IPR055974">
    <property type="entry name" value="DUF7552"/>
</dbReference>
<proteinExistence type="predicted"/>
<evidence type="ECO:0000313" key="3">
    <source>
        <dbReference type="EMBL" id="ELZ12543.1"/>
    </source>
</evidence>
<dbReference type="AlphaFoldDB" id="M0BQD4"/>
<feature type="domain" description="DUF7551" evidence="1">
    <location>
        <begin position="124"/>
        <end position="296"/>
    </location>
</feature>
<dbReference type="OrthoDB" id="342580at2157"/>
<accession>M0BQD4</accession>
<organism evidence="3 4">
    <name type="scientific">Halovivax asiaticus JCM 14624</name>
    <dbReference type="NCBI Taxonomy" id="1227490"/>
    <lineage>
        <taxon>Archaea</taxon>
        <taxon>Methanobacteriati</taxon>
        <taxon>Methanobacteriota</taxon>
        <taxon>Stenosarchaea group</taxon>
        <taxon>Halobacteria</taxon>
        <taxon>Halobacteriales</taxon>
        <taxon>Natrialbaceae</taxon>
        <taxon>Halovivax</taxon>
    </lineage>
</organism>
<dbReference type="Pfam" id="PF24420">
    <property type="entry name" value="DUF7551"/>
    <property type="match status" value="1"/>
</dbReference>